<gene>
    <name evidence="1" type="ORF">RMCB_1643</name>
</gene>
<organism evidence="1 2">
    <name type="scientific">Mycolicibacterium brisbanense</name>
    <dbReference type="NCBI Taxonomy" id="146020"/>
    <lineage>
        <taxon>Bacteria</taxon>
        <taxon>Bacillati</taxon>
        <taxon>Actinomycetota</taxon>
        <taxon>Actinomycetes</taxon>
        <taxon>Mycobacteriales</taxon>
        <taxon>Mycobacteriaceae</taxon>
        <taxon>Mycolicibacterium</taxon>
    </lineage>
</organism>
<dbReference type="Proteomes" id="UP000069620">
    <property type="component" value="Unassembled WGS sequence"/>
</dbReference>
<proteinExistence type="predicted"/>
<reference evidence="2" key="1">
    <citation type="journal article" date="2016" name="Genome Announc.">
        <title>Draft Genome Sequences of Five Rapidly Growing Mycobacterium Species, M. thermoresistibile, M. fortuitum subsp. acetamidolyticum, M. canariasense, M. brisbanense, and M. novocastrense.</title>
        <authorList>
            <person name="Katahira K."/>
            <person name="Ogura Y."/>
            <person name="Gotoh Y."/>
            <person name="Hayashi T."/>
        </authorList>
    </citation>
    <scope>NUCLEOTIDE SEQUENCE [LARGE SCALE GENOMIC DNA]</scope>
    <source>
        <strain evidence="2">JCM15654</strain>
    </source>
</reference>
<reference evidence="2" key="2">
    <citation type="submission" date="2016-02" db="EMBL/GenBank/DDBJ databases">
        <title>Draft genome sequence of five rapidly growing Mycobacterium species.</title>
        <authorList>
            <person name="Katahira K."/>
            <person name="Gotou Y."/>
            <person name="Iida K."/>
            <person name="Ogura Y."/>
            <person name="Hayashi T."/>
        </authorList>
    </citation>
    <scope>NUCLEOTIDE SEQUENCE [LARGE SCALE GENOMIC DNA]</scope>
    <source>
        <strain evidence="2">JCM15654</strain>
    </source>
</reference>
<protein>
    <submittedName>
        <fullName evidence="1">Uncharacterized protein</fullName>
    </submittedName>
</protein>
<dbReference type="EMBL" id="BCSX01000019">
    <property type="protein sequence ID" value="GAS87547.1"/>
    <property type="molecule type" value="Genomic_DNA"/>
</dbReference>
<dbReference type="AlphaFoldDB" id="A0A100VWZ2"/>
<keyword evidence="2" id="KW-1185">Reference proteome</keyword>
<accession>A0A100VWZ2</accession>
<evidence type="ECO:0000313" key="1">
    <source>
        <dbReference type="EMBL" id="GAS87547.1"/>
    </source>
</evidence>
<dbReference type="STRING" id="146020.RMCB_1643"/>
<comment type="caution">
    <text evidence="1">The sequence shown here is derived from an EMBL/GenBank/DDBJ whole genome shotgun (WGS) entry which is preliminary data.</text>
</comment>
<evidence type="ECO:0000313" key="2">
    <source>
        <dbReference type="Proteomes" id="UP000069620"/>
    </source>
</evidence>
<dbReference type="RefSeq" id="WP_234792048.1">
    <property type="nucleotide sequence ID" value="NZ_BCSX01000019.1"/>
</dbReference>
<sequence length="98" mass="10576">MTVQMQCKHCTVPTDGGDTCSFCATYTPPATVSQRLDVLVNRLDLLRHDGNEILRELPTDAPLFAVADLVTALGHLRQGAIAIDKASDRLEADAQAVK</sequence>
<name>A0A100VWZ2_9MYCO</name>